<dbReference type="RefSeq" id="WP_076322797.1">
    <property type="nucleotide sequence ID" value="NZ_MRTF01000004.1"/>
</dbReference>
<dbReference type="Proteomes" id="UP000187074">
    <property type="component" value="Unassembled WGS sequence"/>
</dbReference>
<evidence type="ECO:0000313" key="4">
    <source>
        <dbReference type="Proteomes" id="UP000187074"/>
    </source>
</evidence>
<gene>
    <name evidence="3" type="ORF">BK123_12855</name>
</gene>
<evidence type="ECO:0000256" key="1">
    <source>
        <dbReference type="SAM" id="SignalP"/>
    </source>
</evidence>
<feature type="domain" description="Copper amine oxidase-like N-terminal" evidence="2">
    <location>
        <begin position="49"/>
        <end position="145"/>
    </location>
</feature>
<sequence length="384" mass="43340">MLRKRGIVCFLSIFILLTISFTEAADAKDVKVNEVLVESGPDKELSNLNDPVIISNGRVLLPIREVGDLLNLKVYWDQSSKTASLYGVNKEIKLTIGSKTAYVNNKQTSLDVAAKVINGKTYLPLKFVAKATGESVSWNSYSKNLTMSRSYAMGSDKELTYWIHLETGVLSKAETRQPGVKIGRIDNTELSILKKFDVSKLSDSSSYIAYNQISGPSATVKVSGQALIVNDKIVDQGDFLVMGYYLVTNIQKAKDQVLITDGKNARFLDQQGKIQSSFNLTEIMGKDEVYMIEEYNNDFMILREYSSQHLIVYDFKAKEAIYVHEVIELPAFEKDYLIQAGLDRNNEMEYDHIVLFDKVDSRGDLLFKYKSKKNDKINTYKLAL</sequence>
<dbReference type="SUPFAM" id="SSF55383">
    <property type="entry name" value="Copper amine oxidase, domain N"/>
    <property type="match status" value="1"/>
</dbReference>
<dbReference type="InterPro" id="IPR012854">
    <property type="entry name" value="Cu_amine_oxidase-like_N"/>
</dbReference>
<name>A0A1R1B1V8_PAELA</name>
<proteinExistence type="predicted"/>
<organism evidence="3 4">
    <name type="scientific">Paenibacillus lautus</name>
    <name type="common">Bacillus lautus</name>
    <dbReference type="NCBI Taxonomy" id="1401"/>
    <lineage>
        <taxon>Bacteria</taxon>
        <taxon>Bacillati</taxon>
        <taxon>Bacillota</taxon>
        <taxon>Bacilli</taxon>
        <taxon>Bacillales</taxon>
        <taxon>Paenibacillaceae</taxon>
        <taxon>Paenibacillus</taxon>
    </lineage>
</organism>
<keyword evidence="1" id="KW-0732">Signal</keyword>
<evidence type="ECO:0000313" key="3">
    <source>
        <dbReference type="EMBL" id="OME92767.1"/>
    </source>
</evidence>
<protein>
    <recommendedName>
        <fullName evidence="2">Copper amine oxidase-like N-terminal domain-containing protein</fullName>
    </recommendedName>
</protein>
<feature type="chain" id="PRO_5039661205" description="Copper amine oxidase-like N-terminal domain-containing protein" evidence="1">
    <location>
        <begin position="25"/>
        <end position="384"/>
    </location>
</feature>
<dbReference type="STRING" id="1401.BK123_12855"/>
<dbReference type="InterPro" id="IPR036582">
    <property type="entry name" value="Mao_N_sf"/>
</dbReference>
<dbReference type="Pfam" id="PF07833">
    <property type="entry name" value="Cu_amine_oxidN1"/>
    <property type="match status" value="1"/>
</dbReference>
<accession>A0A1R1B1V8</accession>
<dbReference type="Gene3D" id="3.30.457.10">
    <property type="entry name" value="Copper amine oxidase-like, N-terminal domain"/>
    <property type="match status" value="1"/>
</dbReference>
<dbReference type="AlphaFoldDB" id="A0A1R1B1V8"/>
<dbReference type="OrthoDB" id="2578443at2"/>
<feature type="signal peptide" evidence="1">
    <location>
        <begin position="1"/>
        <end position="24"/>
    </location>
</feature>
<comment type="caution">
    <text evidence="3">The sequence shown here is derived from an EMBL/GenBank/DDBJ whole genome shotgun (WGS) entry which is preliminary data.</text>
</comment>
<reference evidence="3 4" key="1">
    <citation type="submission" date="2016-11" db="EMBL/GenBank/DDBJ databases">
        <title>Paenibacillus species isolates.</title>
        <authorList>
            <person name="Beno S.M."/>
        </authorList>
    </citation>
    <scope>NUCLEOTIDE SEQUENCE [LARGE SCALE GENOMIC DNA]</scope>
    <source>
        <strain evidence="3 4">FSL F4-0100</strain>
    </source>
</reference>
<dbReference type="EMBL" id="MRTF01000004">
    <property type="protein sequence ID" value="OME92767.1"/>
    <property type="molecule type" value="Genomic_DNA"/>
</dbReference>
<evidence type="ECO:0000259" key="2">
    <source>
        <dbReference type="Pfam" id="PF07833"/>
    </source>
</evidence>